<evidence type="ECO:0000256" key="6">
    <source>
        <dbReference type="ARBA" id="ARBA00023136"/>
    </source>
</evidence>
<comment type="function">
    <text evidence="8">Essential cell division protein.</text>
</comment>
<evidence type="ECO:0000256" key="7">
    <source>
        <dbReference type="ARBA" id="ARBA00023306"/>
    </source>
</evidence>
<evidence type="ECO:0000256" key="4">
    <source>
        <dbReference type="ARBA" id="ARBA00022692"/>
    </source>
</evidence>
<evidence type="ECO:0000256" key="3">
    <source>
        <dbReference type="ARBA" id="ARBA00022618"/>
    </source>
</evidence>
<dbReference type="PROSITE" id="PS51779">
    <property type="entry name" value="POTRA"/>
    <property type="match status" value="1"/>
</dbReference>
<dbReference type="HAMAP" id="MF_00911">
    <property type="entry name" value="FtsQ_subfam"/>
    <property type="match status" value="1"/>
</dbReference>
<dbReference type="InterPro" id="IPR050487">
    <property type="entry name" value="FtsQ_DivIB"/>
</dbReference>
<dbReference type="GO" id="GO:0032153">
    <property type="term" value="C:cell division site"/>
    <property type="evidence" value="ECO:0007669"/>
    <property type="project" value="UniProtKB-UniRule"/>
</dbReference>
<accession>A0A3D9V3L4</accession>
<dbReference type="InterPro" id="IPR005548">
    <property type="entry name" value="Cell_div_FtsQ/DivIB_C"/>
</dbReference>
<evidence type="ECO:0000259" key="9">
    <source>
        <dbReference type="PROSITE" id="PS51779"/>
    </source>
</evidence>
<dbReference type="AlphaFoldDB" id="A0A3D9V3L4"/>
<evidence type="ECO:0000256" key="1">
    <source>
        <dbReference type="ARBA" id="ARBA00004370"/>
    </source>
</evidence>
<dbReference type="Gene3D" id="3.10.20.310">
    <property type="entry name" value="membrane protein fhac"/>
    <property type="match status" value="1"/>
</dbReference>
<evidence type="ECO:0000256" key="2">
    <source>
        <dbReference type="ARBA" id="ARBA00022475"/>
    </source>
</evidence>
<dbReference type="EMBL" id="QTUC01000001">
    <property type="protein sequence ID" value="REF34810.1"/>
    <property type="molecule type" value="Genomic_DNA"/>
</dbReference>
<organism evidence="10 11">
    <name type="scientific">Thermasporomyces composti</name>
    <dbReference type="NCBI Taxonomy" id="696763"/>
    <lineage>
        <taxon>Bacteria</taxon>
        <taxon>Bacillati</taxon>
        <taxon>Actinomycetota</taxon>
        <taxon>Actinomycetes</taxon>
        <taxon>Propionibacteriales</taxon>
        <taxon>Nocardioidaceae</taxon>
        <taxon>Thermasporomyces</taxon>
    </lineage>
</organism>
<dbReference type="InterPro" id="IPR034746">
    <property type="entry name" value="POTRA"/>
</dbReference>
<name>A0A3D9V3L4_THECX</name>
<dbReference type="InterPro" id="IPR013685">
    <property type="entry name" value="POTRA_FtsQ_type"/>
</dbReference>
<dbReference type="OrthoDB" id="9790760at2"/>
<evidence type="ECO:0000256" key="8">
    <source>
        <dbReference type="HAMAP-Rule" id="MF_00911"/>
    </source>
</evidence>
<keyword evidence="7 8" id="KW-0131">Cell cycle</keyword>
<reference evidence="10 11" key="1">
    <citation type="submission" date="2018-08" db="EMBL/GenBank/DDBJ databases">
        <title>Sequencing the genomes of 1000 actinobacteria strains.</title>
        <authorList>
            <person name="Klenk H.-P."/>
        </authorList>
    </citation>
    <scope>NUCLEOTIDE SEQUENCE [LARGE SCALE GENOMIC DNA]</scope>
    <source>
        <strain evidence="10 11">DSM 22891</strain>
    </source>
</reference>
<comment type="caution">
    <text evidence="10">The sequence shown here is derived from an EMBL/GenBank/DDBJ whole genome shotgun (WGS) entry which is preliminary data.</text>
</comment>
<dbReference type="PANTHER" id="PTHR37820">
    <property type="entry name" value="CELL DIVISION PROTEIN DIVIB"/>
    <property type="match status" value="1"/>
</dbReference>
<dbReference type="GO" id="GO:0043093">
    <property type="term" value="P:FtsZ-dependent cytokinesis"/>
    <property type="evidence" value="ECO:0007669"/>
    <property type="project" value="UniProtKB-UniRule"/>
</dbReference>
<keyword evidence="3 8" id="KW-0132">Cell division</keyword>
<dbReference type="InterPro" id="IPR026579">
    <property type="entry name" value="FtsQ"/>
</dbReference>
<comment type="subcellular location">
    <subcellularLocation>
        <location evidence="8">Cell membrane</location>
        <topology evidence="8">Single-pass type II membrane protein</topology>
    </subcellularLocation>
    <subcellularLocation>
        <location evidence="1">Membrane</location>
    </subcellularLocation>
    <text evidence="8">Localizes to the division septum.</text>
</comment>
<dbReference type="GO" id="GO:0005886">
    <property type="term" value="C:plasma membrane"/>
    <property type="evidence" value="ECO:0007669"/>
    <property type="project" value="UniProtKB-SubCell"/>
</dbReference>
<keyword evidence="11" id="KW-1185">Reference proteome</keyword>
<keyword evidence="6 8" id="KW-0472">Membrane</keyword>
<dbReference type="PANTHER" id="PTHR37820:SF1">
    <property type="entry name" value="CELL DIVISION PROTEIN FTSQ"/>
    <property type="match status" value="1"/>
</dbReference>
<dbReference type="Pfam" id="PF08478">
    <property type="entry name" value="POTRA_1"/>
    <property type="match status" value="1"/>
</dbReference>
<feature type="domain" description="POTRA" evidence="9">
    <location>
        <begin position="58"/>
        <end position="129"/>
    </location>
</feature>
<evidence type="ECO:0000256" key="5">
    <source>
        <dbReference type="ARBA" id="ARBA00022989"/>
    </source>
</evidence>
<sequence>MTRVARRARSGTVPSSARRFIRRQWARRLSRLRVPLIAAGVLLVLGAAVWAVGFSSLLDVREVTVRGVSTASGLSVAQVREAAAVPLGRPLARLDLDAIRTRVMELPPVRTATVERSWPHTVRIGVTERTPVGVWREGAVHRLVDVEGVPFRTVDPVKTSLPIVEAAPSAGRSPELRRAGARVVADLPRSLRPRVQVVRVESVESVVIRLTDGVVVKWGSAEEGAAKAQVLQVLLRHLPAKVYDVSAPRFPATRA</sequence>
<evidence type="ECO:0000313" key="11">
    <source>
        <dbReference type="Proteomes" id="UP000256485"/>
    </source>
</evidence>
<dbReference type="Proteomes" id="UP000256485">
    <property type="component" value="Unassembled WGS sequence"/>
</dbReference>
<proteinExistence type="inferred from homology"/>
<dbReference type="GO" id="GO:0090529">
    <property type="term" value="P:cell septum assembly"/>
    <property type="evidence" value="ECO:0007669"/>
    <property type="project" value="InterPro"/>
</dbReference>
<keyword evidence="5 8" id="KW-1133">Transmembrane helix</keyword>
<evidence type="ECO:0000313" key="10">
    <source>
        <dbReference type="EMBL" id="REF34810.1"/>
    </source>
</evidence>
<dbReference type="Pfam" id="PF03799">
    <property type="entry name" value="FtsQ_DivIB_C"/>
    <property type="match status" value="1"/>
</dbReference>
<gene>
    <name evidence="8" type="primary">ftsQ</name>
    <name evidence="10" type="ORF">DFJ64_0176</name>
</gene>
<comment type="similarity">
    <text evidence="8">Belongs to the FtsQ/DivIB family. FtsQ subfamily.</text>
</comment>
<protein>
    <recommendedName>
        <fullName evidence="8">Cell division protein FtsQ</fullName>
    </recommendedName>
</protein>
<keyword evidence="2 8" id="KW-1003">Cell membrane</keyword>
<keyword evidence="4 8" id="KW-0812">Transmembrane</keyword>